<dbReference type="RefSeq" id="WP_104058311.1">
    <property type="nucleotide sequence ID" value="NZ_PREZ01000004.1"/>
</dbReference>
<dbReference type="Proteomes" id="UP000239047">
    <property type="component" value="Unassembled WGS sequence"/>
</dbReference>
<dbReference type="Gene3D" id="3.30.2010.10">
    <property type="entry name" value="Metalloproteases ('zincins'), catalytic domain"/>
    <property type="match status" value="1"/>
</dbReference>
<comment type="caution">
    <text evidence="14">The sequence shown here is derived from an EMBL/GenBank/DDBJ whole genome shotgun (WGS) entry which is preliminary data.</text>
</comment>
<dbReference type="EMBL" id="PREZ01000004">
    <property type="protein sequence ID" value="PPA70361.1"/>
    <property type="molecule type" value="Genomic_DNA"/>
</dbReference>
<sequence>MVREIQSEPCPSCGEEYPVVPGYVSWCDHCLYNVNPLADEEKKTFMERAYLSLGERNGKALLDKMIQQKSEKPSLNVNDVMAYIFASLVHLVSLGLIFLAGYLLAVFYHEPILVITAVMLLGVAWVARPRINRLEKEDVVLERSQLPELFGVLDDISDGLHIKRIDGVVLDGQFNAAIGQVGLRKKVILRIGMPLFSIMTPEERLALLGHELGHLANGDLSRGGYIGTAMNTLATWYQVIHPGIPSEHDEVGVLEWISSFFLRGIAFFPKSGYYLLLYLLYFNSQQAEYYADYAGARVAGGEASKMVLEKLQYHDTYAYSVRKTALSNDKTDLYSFFTHQLDTMPQREKLRLKKINEMEKSKVDETHPPTHYRMNYLESKQMIDPLIEIDQERAERLDKELASYRKEIQETLVEEYRYYSGW</sequence>
<dbReference type="InterPro" id="IPR001915">
    <property type="entry name" value="Peptidase_M48"/>
</dbReference>
<evidence type="ECO:0000313" key="15">
    <source>
        <dbReference type="Proteomes" id="UP000239047"/>
    </source>
</evidence>
<evidence type="ECO:0000256" key="4">
    <source>
        <dbReference type="ARBA" id="ARBA00022723"/>
    </source>
</evidence>
<keyword evidence="11" id="KW-0175">Coiled coil</keyword>
<evidence type="ECO:0000256" key="1">
    <source>
        <dbReference type="ARBA" id="ARBA00022475"/>
    </source>
</evidence>
<evidence type="ECO:0000313" key="14">
    <source>
        <dbReference type="EMBL" id="PPA70361.1"/>
    </source>
</evidence>
<dbReference type="AlphaFoldDB" id="A0A2S5GBS0"/>
<dbReference type="CDD" id="cd07328">
    <property type="entry name" value="M48_Ste24p_like"/>
    <property type="match status" value="1"/>
</dbReference>
<accession>A0A2S5GBS0</accession>
<proteinExistence type="inferred from homology"/>
<evidence type="ECO:0000256" key="12">
    <source>
        <dbReference type="SAM" id="Phobius"/>
    </source>
</evidence>
<keyword evidence="5 10" id="KW-0378">Hydrolase</keyword>
<feature type="coiled-coil region" evidence="11">
    <location>
        <begin position="387"/>
        <end position="414"/>
    </location>
</feature>
<keyword evidence="15" id="KW-1185">Reference proteome</keyword>
<feature type="transmembrane region" description="Helical" evidence="12">
    <location>
        <begin position="111"/>
        <end position="127"/>
    </location>
</feature>
<keyword evidence="1" id="KW-1003">Cell membrane</keyword>
<evidence type="ECO:0000256" key="3">
    <source>
        <dbReference type="ARBA" id="ARBA00022692"/>
    </source>
</evidence>
<keyword evidence="4" id="KW-0479">Metal-binding</keyword>
<evidence type="ECO:0000256" key="10">
    <source>
        <dbReference type="RuleBase" id="RU003983"/>
    </source>
</evidence>
<protein>
    <recommendedName>
        <fullName evidence="13">Peptidase M48 domain-containing protein</fullName>
    </recommendedName>
</protein>
<evidence type="ECO:0000259" key="13">
    <source>
        <dbReference type="Pfam" id="PF01435"/>
    </source>
</evidence>
<keyword evidence="7 12" id="KW-1133">Transmembrane helix</keyword>
<evidence type="ECO:0000256" key="8">
    <source>
        <dbReference type="ARBA" id="ARBA00023049"/>
    </source>
</evidence>
<feature type="transmembrane region" description="Helical" evidence="12">
    <location>
        <begin position="80"/>
        <end position="105"/>
    </location>
</feature>
<keyword evidence="6 10" id="KW-0862">Zinc</keyword>
<comment type="cofactor">
    <cofactor evidence="10">
        <name>Zn(2+)</name>
        <dbReference type="ChEBI" id="CHEBI:29105"/>
    </cofactor>
    <text evidence="10">Binds 1 zinc ion per subunit.</text>
</comment>
<dbReference type="PANTHER" id="PTHR43221">
    <property type="entry name" value="PROTEASE HTPX"/>
    <property type="match status" value="1"/>
</dbReference>
<dbReference type="GO" id="GO:0004222">
    <property type="term" value="F:metalloendopeptidase activity"/>
    <property type="evidence" value="ECO:0007669"/>
    <property type="project" value="InterPro"/>
</dbReference>
<dbReference type="InterPro" id="IPR050083">
    <property type="entry name" value="HtpX_protease"/>
</dbReference>
<evidence type="ECO:0000256" key="7">
    <source>
        <dbReference type="ARBA" id="ARBA00022989"/>
    </source>
</evidence>
<keyword evidence="3 12" id="KW-0812">Transmembrane</keyword>
<evidence type="ECO:0000256" key="11">
    <source>
        <dbReference type="SAM" id="Coils"/>
    </source>
</evidence>
<name>A0A2S5GBS0_9BACL</name>
<dbReference type="OrthoDB" id="7870694at2"/>
<dbReference type="PANTHER" id="PTHR43221:SF2">
    <property type="entry name" value="PROTEASE HTPX HOMOLOG"/>
    <property type="match status" value="1"/>
</dbReference>
<dbReference type="GO" id="GO:0046872">
    <property type="term" value="F:metal ion binding"/>
    <property type="evidence" value="ECO:0007669"/>
    <property type="project" value="UniProtKB-KW"/>
</dbReference>
<evidence type="ECO:0000256" key="6">
    <source>
        <dbReference type="ARBA" id="ARBA00022833"/>
    </source>
</evidence>
<dbReference type="Pfam" id="PF01435">
    <property type="entry name" value="Peptidase_M48"/>
    <property type="match status" value="1"/>
</dbReference>
<keyword evidence="2 10" id="KW-0645">Protease</keyword>
<keyword evidence="8 10" id="KW-0482">Metalloprotease</keyword>
<reference evidence="14 15" key="1">
    <citation type="submission" date="2018-02" db="EMBL/GenBank/DDBJ databases">
        <title>Jeotgalibacillus proteolyticum sp. nov. a protease producing bacterium isolated from ocean sediments of Laizhou Bay.</title>
        <authorList>
            <person name="Li Y."/>
        </authorList>
    </citation>
    <scope>NUCLEOTIDE SEQUENCE [LARGE SCALE GENOMIC DNA]</scope>
    <source>
        <strain evidence="14 15">22-7</strain>
    </source>
</reference>
<evidence type="ECO:0000256" key="9">
    <source>
        <dbReference type="ARBA" id="ARBA00023136"/>
    </source>
</evidence>
<comment type="similarity">
    <text evidence="10">Belongs to the peptidase M48 family.</text>
</comment>
<evidence type="ECO:0000256" key="2">
    <source>
        <dbReference type="ARBA" id="ARBA00022670"/>
    </source>
</evidence>
<gene>
    <name evidence="14" type="ORF">C4B60_12345</name>
</gene>
<feature type="domain" description="Peptidase M48" evidence="13">
    <location>
        <begin position="168"/>
        <end position="379"/>
    </location>
</feature>
<organism evidence="14 15">
    <name type="scientific">Jeotgalibacillus proteolyticus</name>
    <dbReference type="NCBI Taxonomy" id="2082395"/>
    <lineage>
        <taxon>Bacteria</taxon>
        <taxon>Bacillati</taxon>
        <taxon>Bacillota</taxon>
        <taxon>Bacilli</taxon>
        <taxon>Bacillales</taxon>
        <taxon>Caryophanaceae</taxon>
        <taxon>Jeotgalibacillus</taxon>
    </lineage>
</organism>
<dbReference type="GO" id="GO:0006508">
    <property type="term" value="P:proteolysis"/>
    <property type="evidence" value="ECO:0007669"/>
    <property type="project" value="UniProtKB-KW"/>
</dbReference>
<evidence type="ECO:0000256" key="5">
    <source>
        <dbReference type="ARBA" id="ARBA00022801"/>
    </source>
</evidence>
<keyword evidence="9 12" id="KW-0472">Membrane</keyword>